<accession>A0A381ULA5</accession>
<dbReference type="InterPro" id="IPR017946">
    <property type="entry name" value="PLC-like_Pdiesterase_TIM-brl"/>
</dbReference>
<dbReference type="InterPro" id="IPR030395">
    <property type="entry name" value="GP_PDE_dom"/>
</dbReference>
<evidence type="ECO:0000259" key="1">
    <source>
        <dbReference type="PROSITE" id="PS51704"/>
    </source>
</evidence>
<dbReference type="Gene3D" id="3.20.20.190">
    <property type="entry name" value="Phosphatidylinositol (PI) phosphodiesterase"/>
    <property type="match status" value="1"/>
</dbReference>
<name>A0A381ULA5_9ZZZZ</name>
<dbReference type="Pfam" id="PF03009">
    <property type="entry name" value="GDPD"/>
    <property type="match status" value="1"/>
</dbReference>
<dbReference type="SUPFAM" id="SSF51695">
    <property type="entry name" value="PLC-like phosphodiesterases"/>
    <property type="match status" value="1"/>
</dbReference>
<dbReference type="PANTHER" id="PTHR46211:SF14">
    <property type="entry name" value="GLYCEROPHOSPHODIESTER PHOSPHODIESTERASE"/>
    <property type="match status" value="1"/>
</dbReference>
<dbReference type="GO" id="GO:0008081">
    <property type="term" value="F:phosphoric diester hydrolase activity"/>
    <property type="evidence" value="ECO:0007669"/>
    <property type="project" value="InterPro"/>
</dbReference>
<proteinExistence type="predicted"/>
<reference evidence="2" key="1">
    <citation type="submission" date="2018-05" db="EMBL/GenBank/DDBJ databases">
        <authorList>
            <person name="Lanie J.A."/>
            <person name="Ng W.-L."/>
            <person name="Kazmierczak K.M."/>
            <person name="Andrzejewski T.M."/>
            <person name="Davidsen T.M."/>
            <person name="Wayne K.J."/>
            <person name="Tettelin H."/>
            <person name="Glass J.I."/>
            <person name="Rusch D."/>
            <person name="Podicherti R."/>
            <person name="Tsui H.-C.T."/>
            <person name="Winkler M.E."/>
        </authorList>
    </citation>
    <scope>NUCLEOTIDE SEQUENCE</scope>
</reference>
<evidence type="ECO:0000313" key="2">
    <source>
        <dbReference type="EMBL" id="SVA28909.1"/>
    </source>
</evidence>
<gene>
    <name evidence="2" type="ORF">METZ01_LOCUS81763</name>
</gene>
<dbReference type="AlphaFoldDB" id="A0A381ULA5"/>
<protein>
    <recommendedName>
        <fullName evidence="1">GP-PDE domain-containing protein</fullName>
    </recommendedName>
</protein>
<dbReference type="EMBL" id="UINC01006664">
    <property type="protein sequence ID" value="SVA28909.1"/>
    <property type="molecule type" value="Genomic_DNA"/>
</dbReference>
<feature type="non-terminal residue" evidence="2">
    <location>
        <position position="1"/>
    </location>
</feature>
<organism evidence="2">
    <name type="scientific">marine metagenome</name>
    <dbReference type="NCBI Taxonomy" id="408172"/>
    <lineage>
        <taxon>unclassified sequences</taxon>
        <taxon>metagenomes</taxon>
        <taxon>ecological metagenomes</taxon>
    </lineage>
</organism>
<dbReference type="PANTHER" id="PTHR46211">
    <property type="entry name" value="GLYCEROPHOSPHORYL DIESTER PHOSPHODIESTERASE"/>
    <property type="match status" value="1"/>
</dbReference>
<dbReference type="PROSITE" id="PS51704">
    <property type="entry name" value="GP_PDE"/>
    <property type="match status" value="1"/>
</dbReference>
<sequence length="245" mass="26561">VNDSIIIAHRGMDEIYPENTITAFDAALKKGMAIEIDVRGTADEHLVIMHDVTVDRTTDGSGEVAKMALSDLKDLDAGSWWNPEFKGERIPTLEETFDIVKEHGTAETTLVLEMKTLDPGSIRKICSGLSQRGLLSQTVGIGLIHLSVDVRRRFYEGDSNFQCATVANSAGELPLAISDPYSSWIYSRYPMNLKEVQAVHDGGKKIIASGPGVMDDLEGMVASAAAGADTIMSYYPNALAQRLGN</sequence>
<feature type="domain" description="GP-PDE" evidence="1">
    <location>
        <begin position="4"/>
        <end position="243"/>
    </location>
</feature>
<dbReference type="GO" id="GO:0006629">
    <property type="term" value="P:lipid metabolic process"/>
    <property type="evidence" value="ECO:0007669"/>
    <property type="project" value="InterPro"/>
</dbReference>